<sequence>MTGLLAELDAHEQPSDEMRAEWKYFSRLEPAAIAQDPRIDDPRRPLSENGFQAAGKISKTQLAAAFAEMGVEFQQLAEEDAPVICHALLPGKIPLAAVAPPRPRSAYNVTTRHACIKLIRRYTQGLLIVPDLVPPAVQKALLSKMLHRDLSNPKHQTNMHLHYTLPYPSLTSSDSDSDSDSDWDSNSKTPRSFFALPPDSPTAFTPKDPSVHKPLSPRQVLDRRLHWVTLGGQYDWTNRVYPDSEPPPFPADLSHFLLRLFPDTLAQAAIVNFYSPGDRMMMHRDVSEEADRGLVSLSFGCDCLFMIAPSGAGPKDKGREDGAGDRNYLLLRLRSGDAIYMTAESRYAWHGVPKIIKGTCPDYLESWPAENGEYAHWHGWMKNKRINLNVRQIRE</sequence>
<dbReference type="InterPro" id="IPR037151">
    <property type="entry name" value="AlkB-like_sf"/>
</dbReference>
<keyword evidence="7" id="KW-0843">Virulence</keyword>
<proteinExistence type="inferred from homology"/>
<feature type="region of interest" description="Disordered" evidence="10">
    <location>
        <begin position="170"/>
        <end position="216"/>
    </location>
</feature>
<dbReference type="InterPro" id="IPR027450">
    <property type="entry name" value="AlkB-like"/>
</dbReference>
<evidence type="ECO:0000259" key="11">
    <source>
        <dbReference type="PROSITE" id="PS51471"/>
    </source>
</evidence>
<evidence type="ECO:0000313" key="12">
    <source>
        <dbReference type="EMBL" id="TWU74993.1"/>
    </source>
</evidence>
<evidence type="ECO:0000256" key="9">
    <source>
        <dbReference type="PIRSR" id="PIRSR604574-2"/>
    </source>
</evidence>
<protein>
    <recommendedName>
        <fullName evidence="2">mRNA N(6)-methyladenine demethylase</fullName>
        <ecNumber evidence="2">1.14.11.53</ecNumber>
    </recommendedName>
</protein>
<evidence type="ECO:0000256" key="8">
    <source>
        <dbReference type="ARBA" id="ARBA00047565"/>
    </source>
</evidence>
<dbReference type="GO" id="GO:0046872">
    <property type="term" value="F:metal ion binding"/>
    <property type="evidence" value="ECO:0007669"/>
    <property type="project" value="UniProtKB-KW"/>
</dbReference>
<dbReference type="Pfam" id="PF13532">
    <property type="entry name" value="2OG-FeII_Oxy_2"/>
    <property type="match status" value="1"/>
</dbReference>
<evidence type="ECO:0000313" key="13">
    <source>
        <dbReference type="Proteomes" id="UP000317257"/>
    </source>
</evidence>
<feature type="binding site" evidence="9">
    <location>
        <position position="350"/>
    </location>
    <ligand>
        <name>Fe cation</name>
        <dbReference type="ChEBI" id="CHEBI:24875"/>
        <note>catalytic</note>
    </ligand>
</feature>
<keyword evidence="3 9" id="KW-0479">Metal-binding</keyword>
<feature type="binding site" evidence="9">
    <location>
        <position position="283"/>
    </location>
    <ligand>
        <name>Fe cation</name>
        <dbReference type="ChEBI" id="CHEBI:24875"/>
        <note>catalytic</note>
    </ligand>
</feature>
<keyword evidence="4" id="KW-0223">Dioxygenase</keyword>
<dbReference type="GO" id="GO:0005634">
    <property type="term" value="C:nucleus"/>
    <property type="evidence" value="ECO:0007669"/>
    <property type="project" value="TreeGrafter"/>
</dbReference>
<comment type="caution">
    <text evidence="12">The sequence shown here is derived from an EMBL/GenBank/DDBJ whole genome shotgun (WGS) entry which is preliminary data.</text>
</comment>
<evidence type="ECO:0000256" key="2">
    <source>
        <dbReference type="ARBA" id="ARBA00012931"/>
    </source>
</evidence>
<feature type="binding site" evidence="9">
    <location>
        <position position="285"/>
    </location>
    <ligand>
        <name>Fe cation</name>
        <dbReference type="ChEBI" id="CHEBI:24875"/>
        <note>catalytic</note>
    </ligand>
</feature>
<evidence type="ECO:0000256" key="6">
    <source>
        <dbReference type="ARBA" id="ARBA00023004"/>
    </source>
</evidence>
<keyword evidence="5" id="KW-0560">Oxidoreductase</keyword>
<gene>
    <name evidence="12" type="ORF">ED733_005889</name>
</gene>
<dbReference type="PANTHER" id="PTHR16557">
    <property type="entry name" value="ALKYLATED DNA REPAIR PROTEIN ALKB-RELATED"/>
    <property type="match status" value="1"/>
</dbReference>
<comment type="similarity">
    <text evidence="1">Belongs to the alkB family.</text>
</comment>
<dbReference type="PANTHER" id="PTHR16557:SF2">
    <property type="entry name" value="NUCLEIC ACID DIOXYGENASE ALKBH1"/>
    <property type="match status" value="1"/>
</dbReference>
<evidence type="ECO:0000256" key="10">
    <source>
        <dbReference type="SAM" id="MobiDB-lite"/>
    </source>
</evidence>
<evidence type="ECO:0000256" key="3">
    <source>
        <dbReference type="ARBA" id="ARBA00022723"/>
    </source>
</evidence>
<dbReference type="EC" id="1.14.11.53" evidence="2"/>
<comment type="cofactor">
    <cofactor evidence="9">
        <name>Fe(2+)</name>
        <dbReference type="ChEBI" id="CHEBI:29033"/>
    </cofactor>
    <text evidence="9">Binds 1 Fe(2+) ion per subunit.</text>
</comment>
<name>A0A5C6GGD7_METRR</name>
<dbReference type="PROSITE" id="PS51471">
    <property type="entry name" value="FE2OG_OXY"/>
    <property type="match status" value="1"/>
</dbReference>
<dbReference type="SUPFAM" id="SSF51197">
    <property type="entry name" value="Clavaminate synthase-like"/>
    <property type="match status" value="1"/>
</dbReference>
<evidence type="ECO:0000256" key="1">
    <source>
        <dbReference type="ARBA" id="ARBA00007879"/>
    </source>
</evidence>
<organism evidence="12 13">
    <name type="scientific">Metarhizium rileyi (strain RCEF 4871)</name>
    <name type="common">Nomuraea rileyi</name>
    <dbReference type="NCBI Taxonomy" id="1649241"/>
    <lineage>
        <taxon>Eukaryota</taxon>
        <taxon>Fungi</taxon>
        <taxon>Dikarya</taxon>
        <taxon>Ascomycota</taxon>
        <taxon>Pezizomycotina</taxon>
        <taxon>Sordariomycetes</taxon>
        <taxon>Hypocreomycetidae</taxon>
        <taxon>Hypocreales</taxon>
        <taxon>Clavicipitaceae</taxon>
        <taxon>Metarhizium</taxon>
    </lineage>
</organism>
<evidence type="ECO:0000256" key="5">
    <source>
        <dbReference type="ARBA" id="ARBA00023002"/>
    </source>
</evidence>
<dbReference type="EMBL" id="SBHS01000009">
    <property type="protein sequence ID" value="TWU74993.1"/>
    <property type="molecule type" value="Genomic_DNA"/>
</dbReference>
<evidence type="ECO:0000256" key="7">
    <source>
        <dbReference type="ARBA" id="ARBA00023026"/>
    </source>
</evidence>
<dbReference type="GO" id="GO:1990931">
    <property type="term" value="F:mRNA N6-methyladenosine dioxygenase activity"/>
    <property type="evidence" value="ECO:0007669"/>
    <property type="project" value="UniProtKB-EC"/>
</dbReference>
<dbReference type="Gene3D" id="2.60.120.590">
    <property type="entry name" value="Alpha-ketoglutarate-dependent dioxygenase AlkB-like"/>
    <property type="match status" value="1"/>
</dbReference>
<dbReference type="InterPro" id="IPR004574">
    <property type="entry name" value="Alkb"/>
</dbReference>
<feature type="domain" description="Fe2OG dioxygenase" evidence="11">
    <location>
        <begin position="265"/>
        <end position="394"/>
    </location>
</feature>
<accession>A0A5C6GGD7</accession>
<reference evidence="13" key="1">
    <citation type="submission" date="2018-12" db="EMBL/GenBank/DDBJ databases">
        <title>The complete genome of Metarhizium rileyi, a key fungal pathogen of Lepidoptera.</title>
        <authorList>
            <person name="Binneck E."/>
            <person name="Lastra C.C.L."/>
            <person name="Sosa-Gomez D.R."/>
        </authorList>
    </citation>
    <scope>NUCLEOTIDE SEQUENCE [LARGE SCALE GENOMIC DNA]</scope>
    <source>
        <strain evidence="13">Cep018-CH2</strain>
    </source>
</reference>
<dbReference type="FunFam" id="2.60.120.590:FF:000014">
    <property type="entry name" value="Oxidoreductase, 2OG-Fe(II) oxygenase family family"/>
    <property type="match status" value="1"/>
</dbReference>
<keyword evidence="6 9" id="KW-0408">Iron</keyword>
<dbReference type="GO" id="GO:0005737">
    <property type="term" value="C:cytoplasm"/>
    <property type="evidence" value="ECO:0007669"/>
    <property type="project" value="TreeGrafter"/>
</dbReference>
<comment type="catalytic activity">
    <reaction evidence="8">
        <text>an N(6)-methyladenosine in mRNA + 2-oxoglutarate + O2 = an adenosine in mRNA + formaldehyde + succinate + CO2</text>
        <dbReference type="Rhea" id="RHEA:49520"/>
        <dbReference type="Rhea" id="RHEA-COMP:12414"/>
        <dbReference type="Rhea" id="RHEA-COMP:12417"/>
        <dbReference type="ChEBI" id="CHEBI:15379"/>
        <dbReference type="ChEBI" id="CHEBI:16526"/>
        <dbReference type="ChEBI" id="CHEBI:16810"/>
        <dbReference type="ChEBI" id="CHEBI:16842"/>
        <dbReference type="ChEBI" id="CHEBI:30031"/>
        <dbReference type="ChEBI" id="CHEBI:74411"/>
        <dbReference type="ChEBI" id="CHEBI:74449"/>
        <dbReference type="EC" id="1.14.11.53"/>
    </reaction>
    <physiologicalReaction direction="left-to-right" evidence="8">
        <dbReference type="Rhea" id="RHEA:49521"/>
    </physiologicalReaction>
</comment>
<evidence type="ECO:0000256" key="4">
    <source>
        <dbReference type="ARBA" id="ARBA00022964"/>
    </source>
</evidence>
<dbReference type="AlphaFoldDB" id="A0A5C6GGD7"/>
<dbReference type="Proteomes" id="UP000317257">
    <property type="component" value="Unassembled WGS sequence"/>
</dbReference>
<dbReference type="InterPro" id="IPR005123">
    <property type="entry name" value="Oxoglu/Fe-dep_dioxygenase_dom"/>
</dbReference>